<evidence type="ECO:0000313" key="3">
    <source>
        <dbReference type="Proteomes" id="UP000191522"/>
    </source>
</evidence>
<dbReference type="Proteomes" id="UP000191522">
    <property type="component" value="Unassembled WGS sequence"/>
</dbReference>
<evidence type="ECO:0000313" key="2">
    <source>
        <dbReference type="EMBL" id="OQD78382.1"/>
    </source>
</evidence>
<dbReference type="SUPFAM" id="SSF51316">
    <property type="entry name" value="Mss4-like"/>
    <property type="match status" value="1"/>
</dbReference>
<dbReference type="Gene3D" id="3.90.1590.10">
    <property type="entry name" value="glutathione-dependent formaldehyde- activating enzyme (gfa)"/>
    <property type="match status" value="1"/>
</dbReference>
<reference evidence="3" key="1">
    <citation type="journal article" date="2017" name="Nat. Microbiol.">
        <title>Global analysis of biosynthetic gene clusters reveals vast potential of secondary metabolite production in Penicillium species.</title>
        <authorList>
            <person name="Nielsen J.C."/>
            <person name="Grijseels S."/>
            <person name="Prigent S."/>
            <person name="Ji B."/>
            <person name="Dainat J."/>
            <person name="Nielsen K.F."/>
            <person name="Frisvad J.C."/>
            <person name="Workman M."/>
            <person name="Nielsen J."/>
        </authorList>
    </citation>
    <scope>NUCLEOTIDE SEQUENCE [LARGE SCALE GENOMIC DNA]</scope>
    <source>
        <strain evidence="3">IBT 11843</strain>
    </source>
</reference>
<comment type="caution">
    <text evidence="2">The sequence shown here is derived from an EMBL/GenBank/DDBJ whole genome shotgun (WGS) entry which is preliminary data.</text>
</comment>
<feature type="region of interest" description="Disordered" evidence="1">
    <location>
        <begin position="227"/>
        <end position="261"/>
    </location>
</feature>
<sequence>MAHEPLHGSCSCGRNEYSIQIPENVTERAEVYFDSSRDNRRFHGTPITAWLRVPLDWYQSSTHAFFPDETHSSIRRVFTPRHAPETRRIFCGFCGTPLTFWTEEPRDEADFMNVVIGSLVSEDQRVLEELGLLPEDFDEEESEAAPSSSALAPARDTSSSVIVPSFGNLPGISRSFRRGTAGGIPWFEEMVEGSRLGRLMRARRGMGVSDDQSTSFEWEISEWHDDGTVGIAQDDSDSNSHSTGKRKRVQQVEAKSKQKRA</sequence>
<dbReference type="AlphaFoldDB" id="A0A1V6PP08"/>
<gene>
    <name evidence="2" type="ORF">PENDEC_c001G00941</name>
</gene>
<dbReference type="OMA" id="PWFEEMI"/>
<dbReference type="InterPro" id="IPR011057">
    <property type="entry name" value="Mss4-like_sf"/>
</dbReference>
<evidence type="ECO:0008006" key="4">
    <source>
        <dbReference type="Google" id="ProtNLM"/>
    </source>
</evidence>
<dbReference type="STRING" id="69771.A0A1V6PP08"/>
<proteinExistence type="predicted"/>
<protein>
    <recommendedName>
        <fullName evidence="4">CENP-V/GFA domain-containing protein</fullName>
    </recommendedName>
</protein>
<accession>A0A1V6PP08</accession>
<dbReference type="OrthoDB" id="3907216at2759"/>
<evidence type="ECO:0000256" key="1">
    <source>
        <dbReference type="SAM" id="MobiDB-lite"/>
    </source>
</evidence>
<keyword evidence="3" id="KW-1185">Reference proteome</keyword>
<dbReference type="EMBL" id="MDYL01000001">
    <property type="protein sequence ID" value="OQD78382.1"/>
    <property type="molecule type" value="Genomic_DNA"/>
</dbReference>
<name>A0A1V6PP08_PENDC</name>
<organism evidence="2 3">
    <name type="scientific">Penicillium decumbens</name>
    <dbReference type="NCBI Taxonomy" id="69771"/>
    <lineage>
        <taxon>Eukaryota</taxon>
        <taxon>Fungi</taxon>
        <taxon>Dikarya</taxon>
        <taxon>Ascomycota</taxon>
        <taxon>Pezizomycotina</taxon>
        <taxon>Eurotiomycetes</taxon>
        <taxon>Eurotiomycetidae</taxon>
        <taxon>Eurotiales</taxon>
        <taxon>Aspergillaceae</taxon>
        <taxon>Penicillium</taxon>
    </lineage>
</organism>